<dbReference type="SMART" id="SM00244">
    <property type="entry name" value="PHB"/>
    <property type="match status" value="1"/>
</dbReference>
<comment type="caution">
    <text evidence="4">The sequence shown here is derived from an EMBL/GenBank/DDBJ whole genome shotgun (WGS) entry which is preliminary data.</text>
</comment>
<evidence type="ECO:0000256" key="2">
    <source>
        <dbReference type="ARBA" id="ARBA00008164"/>
    </source>
</evidence>
<protein>
    <submittedName>
        <fullName evidence="4">Slipin family protein</fullName>
    </submittedName>
</protein>
<proteinExistence type="inferred from homology"/>
<dbReference type="PRINTS" id="PR00721">
    <property type="entry name" value="STOMATIN"/>
</dbReference>
<dbReference type="Pfam" id="PF01145">
    <property type="entry name" value="Band_7"/>
    <property type="match status" value="1"/>
</dbReference>
<dbReference type="CDD" id="cd13438">
    <property type="entry name" value="SPFH_eoslipins_u2"/>
    <property type="match status" value="1"/>
</dbReference>
<keyword evidence="5" id="KW-1185">Reference proteome</keyword>
<reference evidence="4 5" key="1">
    <citation type="submission" date="2020-08" db="EMBL/GenBank/DDBJ databases">
        <title>Sphingobacterium sp. DN00404 isolated from aquaculture water.</title>
        <authorList>
            <person name="Zhang M."/>
        </authorList>
    </citation>
    <scope>NUCLEOTIDE SEQUENCE [LARGE SCALE GENOMIC DNA]</scope>
    <source>
        <strain evidence="4 5">KCTC 32294</strain>
    </source>
</reference>
<accession>A0ABR7Y442</accession>
<evidence type="ECO:0000313" key="4">
    <source>
        <dbReference type="EMBL" id="MBD1426031.1"/>
    </source>
</evidence>
<dbReference type="PANTHER" id="PTHR10264">
    <property type="entry name" value="BAND 7 PROTEIN-RELATED"/>
    <property type="match status" value="1"/>
</dbReference>
<dbReference type="InterPro" id="IPR001107">
    <property type="entry name" value="Band_7"/>
</dbReference>
<dbReference type="PANTHER" id="PTHR10264:SF83">
    <property type="entry name" value="BLL5629 PROTEIN"/>
    <property type="match status" value="1"/>
</dbReference>
<comment type="similarity">
    <text evidence="2">Belongs to the band 7/mec-2 family.</text>
</comment>
<comment type="subcellular location">
    <subcellularLocation>
        <location evidence="1">Membrane</location>
        <topology evidence="1">Single-pass membrane protein</topology>
    </subcellularLocation>
</comment>
<dbReference type="Gene3D" id="3.30.479.30">
    <property type="entry name" value="Band 7 domain"/>
    <property type="match status" value="1"/>
</dbReference>
<evidence type="ECO:0000259" key="3">
    <source>
        <dbReference type="SMART" id="SM00244"/>
    </source>
</evidence>
<dbReference type="InterPro" id="IPR001972">
    <property type="entry name" value="Stomatin_HflK_fam"/>
</dbReference>
<dbReference type="RefSeq" id="WP_190309134.1">
    <property type="nucleotide sequence ID" value="NZ_JACNYK010000002.1"/>
</dbReference>
<dbReference type="SUPFAM" id="SSF117892">
    <property type="entry name" value="Band 7/SPFH domain"/>
    <property type="match status" value="1"/>
</dbReference>
<name>A0ABR7Y442_9SPHI</name>
<sequence length="364" mass="41704">MKRVTVHVNQIGLVVKNNAVTRMLAAGKYWLGFGEKVDIYDLSGPFQTVHDIDVLLQVDGFREFVEVVEVADTELCIMYVNNNFHQALSAGRHMFWKGLKDYRFQIEDISTIEIAPTVNRQLLDKQNLVNYVRHFKLEPSEKGLLFVNGAYIKTLDPGTYYWWKNAATIAVNKVDMRVIAMEISGQEILTKDKVQIRVNFSVNYQVNDIVKALLENKEYEKQLYTLMQLVLRRYIGQMTLDELMESKAEIAKYVIEGTAKEVETLGLVLRNGGVKDIILPGDVRDIMNQVLVAEKRAQANIITRREETASTRSLLNTAKLMEENTMLFKLKEMEYVEKIAEKINNISVSGNGQILDQLKQLFAK</sequence>
<evidence type="ECO:0000256" key="1">
    <source>
        <dbReference type="ARBA" id="ARBA00004167"/>
    </source>
</evidence>
<evidence type="ECO:0000313" key="5">
    <source>
        <dbReference type="Proteomes" id="UP000606494"/>
    </source>
</evidence>
<dbReference type="InterPro" id="IPR036013">
    <property type="entry name" value="Band_7/SPFH_dom_sf"/>
</dbReference>
<gene>
    <name evidence="4" type="ORF">H8B17_10600</name>
</gene>
<dbReference type="EMBL" id="JACNYK010000002">
    <property type="protein sequence ID" value="MBD1426031.1"/>
    <property type="molecule type" value="Genomic_DNA"/>
</dbReference>
<organism evidence="4 5">
    <name type="scientific">Sphingobacterium arenae</name>
    <dbReference type="NCBI Taxonomy" id="1280598"/>
    <lineage>
        <taxon>Bacteria</taxon>
        <taxon>Pseudomonadati</taxon>
        <taxon>Bacteroidota</taxon>
        <taxon>Sphingobacteriia</taxon>
        <taxon>Sphingobacteriales</taxon>
        <taxon>Sphingobacteriaceae</taxon>
        <taxon>Sphingobacterium</taxon>
    </lineage>
</organism>
<feature type="domain" description="Band 7" evidence="3">
    <location>
        <begin position="132"/>
        <end position="291"/>
    </location>
</feature>
<dbReference type="InterPro" id="IPR043202">
    <property type="entry name" value="Band-7_stomatin-like"/>
</dbReference>
<dbReference type="Proteomes" id="UP000606494">
    <property type="component" value="Unassembled WGS sequence"/>
</dbReference>